<dbReference type="GO" id="GO:0140825">
    <property type="term" value="F:lactoperoxidase activity"/>
    <property type="evidence" value="ECO:0007669"/>
    <property type="project" value="UniProtKB-EC"/>
</dbReference>
<proteinExistence type="evidence at transcript level"/>
<evidence type="ECO:0000256" key="13">
    <source>
        <dbReference type="PIRSR" id="PIRSR600823-1"/>
    </source>
</evidence>
<keyword evidence="11 15" id="KW-0408">Iron</keyword>
<feature type="active site" description="Proton acceptor" evidence="13">
    <location>
        <position position="3"/>
    </location>
</feature>
<keyword evidence="9 15" id="KW-0106">Calcium</keyword>
<dbReference type="AlphaFoldDB" id="Q5QQS7"/>
<dbReference type="SUPFAM" id="SSF48113">
    <property type="entry name" value="Heme-dependent peroxidases"/>
    <property type="match status" value="1"/>
</dbReference>
<feature type="binding site" evidence="15">
    <location>
        <position position="135"/>
    </location>
    <ligand>
        <name>Ca(2+)</name>
        <dbReference type="ChEBI" id="CHEBI:29108"/>
        <label>2</label>
    </ligand>
</feature>
<protein>
    <recommendedName>
        <fullName evidence="4">peroxidase</fullName>
        <ecNumber evidence="4">1.11.1.7</ecNumber>
    </recommendedName>
</protein>
<keyword evidence="16" id="KW-1015">Disulfide bond</keyword>
<accession>Q5QQS7</accession>
<sequence>HFHDCFVQGCDGSVLISSNPGSKELPEKVTEDNRDIPADAYDVIEKAKAMVERTCPGVVSCADILAIAARDYLHLAGGPYYPVKKGRWDGKQKPMASLVYSNIPHANSTIDDLIKLFSSKGLTLNDLVVLSGAHTLG</sequence>
<evidence type="ECO:0000256" key="4">
    <source>
        <dbReference type="ARBA" id="ARBA00012313"/>
    </source>
</evidence>
<feature type="binding site" evidence="15">
    <location>
        <position position="9"/>
    </location>
    <ligand>
        <name>Ca(2+)</name>
        <dbReference type="ChEBI" id="CHEBI:29108"/>
        <label>1</label>
    </ligand>
</feature>
<evidence type="ECO:0000256" key="16">
    <source>
        <dbReference type="PIRSR" id="PIRSR600823-5"/>
    </source>
</evidence>
<organism evidence="18">
    <name type="scientific">Zinnia elegans</name>
    <name type="common">Garden zinnia</name>
    <name type="synonym">Zinnia violacea</name>
    <dbReference type="NCBI Taxonomy" id="34245"/>
    <lineage>
        <taxon>Eukaryota</taxon>
        <taxon>Viridiplantae</taxon>
        <taxon>Streptophyta</taxon>
        <taxon>Embryophyta</taxon>
        <taxon>Tracheophyta</taxon>
        <taxon>Spermatophyta</taxon>
        <taxon>Magnoliopsida</taxon>
        <taxon>eudicotyledons</taxon>
        <taxon>Gunneridae</taxon>
        <taxon>Pentapetalae</taxon>
        <taxon>asterids</taxon>
        <taxon>campanulids</taxon>
        <taxon>Asterales</taxon>
        <taxon>Asteraceae</taxon>
        <taxon>Asteroideae</taxon>
        <taxon>Heliantheae alliance</taxon>
        <taxon>Heliantheae</taxon>
        <taxon>Zinnia</taxon>
    </lineage>
</organism>
<dbReference type="InterPro" id="IPR010255">
    <property type="entry name" value="Haem_peroxidase_sf"/>
</dbReference>
<name>Q5QQS7_ZINEL</name>
<dbReference type="InterPro" id="IPR002016">
    <property type="entry name" value="Haem_peroxidase"/>
</dbReference>
<comment type="catalytic activity">
    <reaction evidence="1">
        <text>2 a phenolic donor + H2O2 = 2 a phenolic radical donor + 2 H2O</text>
        <dbReference type="Rhea" id="RHEA:56136"/>
        <dbReference type="ChEBI" id="CHEBI:15377"/>
        <dbReference type="ChEBI" id="CHEBI:16240"/>
        <dbReference type="ChEBI" id="CHEBI:139520"/>
        <dbReference type="ChEBI" id="CHEBI:139521"/>
        <dbReference type="EC" id="1.11.1.7"/>
    </reaction>
</comment>
<dbReference type="EC" id="1.11.1.7" evidence="4"/>
<feature type="binding site" evidence="15">
    <location>
        <position position="13"/>
    </location>
    <ligand>
        <name>Ca(2+)</name>
        <dbReference type="ChEBI" id="CHEBI:29108"/>
        <label>1</label>
    </ligand>
</feature>
<comment type="function">
    <text evidence="2">Removal of H(2)O(2), oxidation of toxic reductants, biosynthesis and degradation of lignin, suberization, auxin catabolism, response to environmental stresses such as wounding, pathogen attack and oxidative stress. These functions might be dependent on each isozyme/isoform in each plant tissue.</text>
</comment>
<feature type="binding site" description="axial binding residue" evidence="15">
    <location>
        <position position="134"/>
    </location>
    <ligand>
        <name>heme b</name>
        <dbReference type="ChEBI" id="CHEBI:60344"/>
    </ligand>
    <ligandPart>
        <name>Fe</name>
        <dbReference type="ChEBI" id="CHEBI:18248"/>
    </ligandPart>
</feature>
<comment type="similarity">
    <text evidence="3">Belongs to the peroxidase family. Ascorbate peroxidase subfamily.</text>
</comment>
<keyword evidence="8 15" id="KW-0479">Metal-binding</keyword>
<feature type="binding site" evidence="15">
    <location>
        <position position="7"/>
    </location>
    <ligand>
        <name>Ca(2+)</name>
        <dbReference type="ChEBI" id="CHEBI:29108"/>
        <label>1</label>
    </ligand>
</feature>
<keyword evidence="7" id="KW-0349">Heme</keyword>
<dbReference type="Pfam" id="PF00141">
    <property type="entry name" value="peroxidase"/>
    <property type="match status" value="1"/>
</dbReference>
<reference evidence="18" key="1">
    <citation type="submission" date="2004-11" db="EMBL/GenBank/DDBJ databases">
        <title>Peroxidase family from Zinnia elegans cv Envy.</title>
        <authorList>
            <person name="Lopez-Serrano M."/>
            <person name="Ros Barcelo A."/>
        </authorList>
    </citation>
    <scope>NUCLEOTIDE SEQUENCE</scope>
    <source>
        <tissue evidence="18">Hypocotyl</tissue>
    </source>
</reference>
<gene>
    <name evidence="18" type="primary">pod</name>
</gene>
<evidence type="ECO:0000256" key="5">
    <source>
        <dbReference type="ARBA" id="ARBA00022525"/>
    </source>
</evidence>
<dbReference type="GO" id="GO:0006979">
    <property type="term" value="P:response to oxidative stress"/>
    <property type="evidence" value="ECO:0007669"/>
    <property type="project" value="InterPro"/>
</dbReference>
<dbReference type="GO" id="GO:0042744">
    <property type="term" value="P:hydrogen peroxide catabolic process"/>
    <property type="evidence" value="ECO:0007669"/>
    <property type="project" value="UniProtKB-KW"/>
</dbReference>
<dbReference type="PRINTS" id="PR00461">
    <property type="entry name" value="PLPEROXIDASE"/>
</dbReference>
<feature type="non-terminal residue" evidence="18">
    <location>
        <position position="137"/>
    </location>
</feature>
<evidence type="ECO:0000256" key="3">
    <source>
        <dbReference type="ARBA" id="ARBA00006873"/>
    </source>
</evidence>
<evidence type="ECO:0000256" key="8">
    <source>
        <dbReference type="ARBA" id="ARBA00022723"/>
    </source>
</evidence>
<evidence type="ECO:0000259" key="17">
    <source>
        <dbReference type="PROSITE" id="PS50873"/>
    </source>
</evidence>
<dbReference type="InterPro" id="IPR000823">
    <property type="entry name" value="Peroxidase_pln"/>
</dbReference>
<dbReference type="GO" id="GO:0020037">
    <property type="term" value="F:heme binding"/>
    <property type="evidence" value="ECO:0007669"/>
    <property type="project" value="InterPro"/>
</dbReference>
<dbReference type="EMBL" id="AJ854191">
    <property type="protein sequence ID" value="CAH69538.1"/>
    <property type="molecule type" value="mRNA"/>
</dbReference>
<evidence type="ECO:0000256" key="15">
    <source>
        <dbReference type="PIRSR" id="PIRSR600823-3"/>
    </source>
</evidence>
<evidence type="ECO:0000256" key="9">
    <source>
        <dbReference type="ARBA" id="ARBA00022837"/>
    </source>
</evidence>
<dbReference type="PRINTS" id="PR00458">
    <property type="entry name" value="PEROXIDASE"/>
</dbReference>
<feature type="domain" description="Plant heme peroxidase family profile" evidence="17">
    <location>
        <begin position="1"/>
        <end position="137"/>
    </location>
</feature>
<evidence type="ECO:0000256" key="14">
    <source>
        <dbReference type="PIRSR" id="PIRSR600823-2"/>
    </source>
</evidence>
<evidence type="ECO:0000256" key="2">
    <source>
        <dbReference type="ARBA" id="ARBA00002322"/>
    </source>
</evidence>
<evidence type="ECO:0000313" key="18">
    <source>
        <dbReference type="EMBL" id="CAH69538.1"/>
    </source>
</evidence>
<evidence type="ECO:0000256" key="7">
    <source>
        <dbReference type="ARBA" id="ARBA00022617"/>
    </source>
</evidence>
<evidence type="ECO:0000256" key="6">
    <source>
        <dbReference type="ARBA" id="ARBA00022559"/>
    </source>
</evidence>
<evidence type="ECO:0000256" key="12">
    <source>
        <dbReference type="ARBA" id="ARBA00023324"/>
    </source>
</evidence>
<dbReference type="PeroxiBase" id="1747">
    <property type="entry name" value="ZePrx09"/>
</dbReference>
<comment type="cofactor">
    <cofactor evidence="15">
        <name>heme b</name>
        <dbReference type="ChEBI" id="CHEBI:60344"/>
    </cofactor>
    <text evidence="15">Binds 1 heme b (iron(II)-protoporphyrin IX) group per subunit.</text>
</comment>
<keyword evidence="12" id="KW-0376">Hydrogen peroxide</keyword>
<keyword evidence="6 18" id="KW-0575">Peroxidase</keyword>
<dbReference type="InterPro" id="IPR019793">
    <property type="entry name" value="Peroxidases_heam-ligand_BS"/>
</dbReference>
<keyword evidence="5" id="KW-0964">Secreted</keyword>
<feature type="binding site" evidence="15">
    <location>
        <position position="4"/>
    </location>
    <ligand>
        <name>Ca(2+)</name>
        <dbReference type="ChEBI" id="CHEBI:29108"/>
        <label>1</label>
    </ligand>
</feature>
<comment type="cofactor">
    <cofactor evidence="15">
        <name>Ca(2+)</name>
        <dbReference type="ChEBI" id="CHEBI:29108"/>
    </cofactor>
    <text evidence="15">Binds 2 calcium ions per subunit.</text>
</comment>
<feature type="non-terminal residue" evidence="18">
    <location>
        <position position="1"/>
    </location>
</feature>
<feature type="binding site" evidence="15">
    <location>
        <position position="27"/>
    </location>
    <ligand>
        <name>Ca(2+)</name>
        <dbReference type="ChEBI" id="CHEBI:29108"/>
        <label>1</label>
    </ligand>
</feature>
<dbReference type="PROSITE" id="PS00435">
    <property type="entry name" value="PEROXIDASE_1"/>
    <property type="match status" value="1"/>
</dbReference>
<dbReference type="PANTHER" id="PTHR31517:SF59">
    <property type="entry name" value="PEROXIDASE"/>
    <property type="match status" value="1"/>
</dbReference>
<feature type="disulfide bond" evidence="16">
    <location>
        <begin position="5"/>
        <end position="10"/>
    </location>
</feature>
<dbReference type="PANTHER" id="PTHR31517">
    <property type="match status" value="1"/>
</dbReference>
<dbReference type="GO" id="GO:0046872">
    <property type="term" value="F:metal ion binding"/>
    <property type="evidence" value="ECO:0007669"/>
    <property type="project" value="UniProtKB-KW"/>
</dbReference>
<feature type="binding site" evidence="15">
    <location>
        <position position="11"/>
    </location>
    <ligand>
        <name>Ca(2+)</name>
        <dbReference type="ChEBI" id="CHEBI:29108"/>
        <label>1</label>
    </ligand>
</feature>
<evidence type="ECO:0000256" key="1">
    <source>
        <dbReference type="ARBA" id="ARBA00000189"/>
    </source>
</evidence>
<evidence type="ECO:0000256" key="10">
    <source>
        <dbReference type="ARBA" id="ARBA00023002"/>
    </source>
</evidence>
<dbReference type="PROSITE" id="PS50873">
    <property type="entry name" value="PEROXIDASE_4"/>
    <property type="match status" value="1"/>
</dbReference>
<evidence type="ECO:0000256" key="11">
    <source>
        <dbReference type="ARBA" id="ARBA00023004"/>
    </source>
</evidence>
<keyword evidence="10 18" id="KW-0560">Oxidoreductase</keyword>
<feature type="binding site" evidence="14">
    <location>
        <position position="104"/>
    </location>
    <ligand>
        <name>substrate</name>
    </ligand>
</feature>
<dbReference type="Gene3D" id="1.10.520.10">
    <property type="match status" value="1"/>
</dbReference>